<name>A0ABV5UAM8_9PSEU</name>
<keyword evidence="3" id="KW-1185">Reference proteome</keyword>
<dbReference type="EMBL" id="JBHMBK010000026">
    <property type="protein sequence ID" value="MFB9688416.1"/>
    <property type="molecule type" value="Genomic_DNA"/>
</dbReference>
<proteinExistence type="predicted"/>
<gene>
    <name evidence="2" type="ORF">ACFFTO_29925</name>
</gene>
<sequence>MEFVNEWTGRTACALQAALRMTNEGFAKHLKVAVRTVASWHASPDVTPRSAMQELLDAAFEGASDAAKARFRRLVEPEDTPATPETGGGPVQALRVAIAVVVDDARVLIVCRRDEDGSGILWQFPAGMVKPGQAPENVAIKETLAETGVHCAVVRKLGSRLHPITHVHAEYVLCEYLTGEAQNMDVLENVNVVWTEKTKLTKFIPADRIFPPILEALEVSE</sequence>
<dbReference type="SUPFAM" id="SSF55811">
    <property type="entry name" value="Nudix"/>
    <property type="match status" value="1"/>
</dbReference>
<accession>A0ABV5UAM8</accession>
<dbReference type="Gene3D" id="3.90.79.10">
    <property type="entry name" value="Nucleoside Triphosphate Pyrophosphohydrolase"/>
    <property type="match status" value="1"/>
</dbReference>
<organism evidence="2 3">
    <name type="scientific">Amycolatopsis plumensis</name>
    <dbReference type="NCBI Taxonomy" id="236508"/>
    <lineage>
        <taxon>Bacteria</taxon>
        <taxon>Bacillati</taxon>
        <taxon>Actinomycetota</taxon>
        <taxon>Actinomycetes</taxon>
        <taxon>Pseudonocardiales</taxon>
        <taxon>Pseudonocardiaceae</taxon>
        <taxon>Amycolatopsis</taxon>
    </lineage>
</organism>
<dbReference type="Proteomes" id="UP001589535">
    <property type="component" value="Unassembled WGS sequence"/>
</dbReference>
<evidence type="ECO:0000313" key="3">
    <source>
        <dbReference type="Proteomes" id="UP001589535"/>
    </source>
</evidence>
<dbReference type="PROSITE" id="PS51462">
    <property type="entry name" value="NUDIX"/>
    <property type="match status" value="1"/>
</dbReference>
<protein>
    <submittedName>
        <fullName evidence="2">NUDIX hydrolase</fullName>
        <ecNumber evidence="2">3.6.-.-</ecNumber>
    </submittedName>
</protein>
<reference evidence="2 3" key="1">
    <citation type="submission" date="2024-09" db="EMBL/GenBank/DDBJ databases">
        <authorList>
            <person name="Sun Q."/>
            <person name="Mori K."/>
        </authorList>
    </citation>
    <scope>NUCLEOTIDE SEQUENCE [LARGE SCALE GENOMIC DNA]</scope>
    <source>
        <strain evidence="2 3">JCM 13852</strain>
    </source>
</reference>
<dbReference type="CDD" id="cd02883">
    <property type="entry name" value="NUDIX_Hydrolase"/>
    <property type="match status" value="1"/>
</dbReference>
<comment type="caution">
    <text evidence="2">The sequence shown here is derived from an EMBL/GenBank/DDBJ whole genome shotgun (WGS) entry which is preliminary data.</text>
</comment>
<evidence type="ECO:0000313" key="2">
    <source>
        <dbReference type="EMBL" id="MFB9688416.1"/>
    </source>
</evidence>
<evidence type="ECO:0000259" key="1">
    <source>
        <dbReference type="PROSITE" id="PS51462"/>
    </source>
</evidence>
<feature type="domain" description="Nudix hydrolase" evidence="1">
    <location>
        <begin position="91"/>
        <end position="218"/>
    </location>
</feature>
<dbReference type="RefSeq" id="WP_378200400.1">
    <property type="nucleotide sequence ID" value="NZ_JBHMBK010000026.1"/>
</dbReference>
<dbReference type="InterPro" id="IPR015797">
    <property type="entry name" value="NUDIX_hydrolase-like_dom_sf"/>
</dbReference>
<keyword evidence="2" id="KW-0378">Hydrolase</keyword>
<dbReference type="GO" id="GO:0016787">
    <property type="term" value="F:hydrolase activity"/>
    <property type="evidence" value="ECO:0007669"/>
    <property type="project" value="UniProtKB-KW"/>
</dbReference>
<dbReference type="Pfam" id="PF00293">
    <property type="entry name" value="NUDIX"/>
    <property type="match status" value="1"/>
</dbReference>
<dbReference type="EC" id="3.6.-.-" evidence="2"/>
<dbReference type="InterPro" id="IPR000086">
    <property type="entry name" value="NUDIX_hydrolase_dom"/>
</dbReference>